<keyword evidence="9" id="KW-1185">Reference proteome</keyword>
<proteinExistence type="predicted"/>
<dbReference type="KEGG" id="vg:13887838"/>
<evidence type="ECO:0000256" key="2">
    <source>
        <dbReference type="ARBA" id="ARBA00018091"/>
    </source>
</evidence>
<dbReference type="Proteomes" id="UP000203280">
    <property type="component" value="Segment"/>
</dbReference>
<dbReference type="PRINTS" id="PR00232">
    <property type="entry name" value="POTXCARLCOAT"/>
</dbReference>
<evidence type="ECO:0000256" key="1">
    <source>
        <dbReference type="ARBA" id="ARBA00004328"/>
    </source>
</evidence>
<keyword evidence="4 8" id="KW-0167">Capsid protein</keyword>
<evidence type="ECO:0000313" key="9">
    <source>
        <dbReference type="Proteomes" id="UP000203280"/>
    </source>
</evidence>
<evidence type="ECO:0000256" key="6">
    <source>
        <dbReference type="ARBA" id="ARBA00031336"/>
    </source>
</evidence>
<dbReference type="InterPro" id="IPR000052">
    <property type="entry name" value="Pltvir_coat"/>
</dbReference>
<accession>K4MQK1</accession>
<dbReference type="GeneID" id="13887838"/>
<evidence type="ECO:0000256" key="3">
    <source>
        <dbReference type="ARBA" id="ARBA00022497"/>
    </source>
</evidence>
<organism evidence="8 9">
    <name type="scientific">Rubus canadensis virus 1</name>
    <dbReference type="NCBI Taxonomy" id="1243178"/>
    <lineage>
        <taxon>Viruses</taxon>
        <taxon>Riboviria</taxon>
        <taxon>Orthornavirae</taxon>
        <taxon>Kitrinoviricota</taxon>
        <taxon>Alsuviricetes</taxon>
        <taxon>Tymovirales</taxon>
        <taxon>Betaflexiviridae</taxon>
        <taxon>Quinvirinae</taxon>
        <taxon>Foveavirus</taxon>
        <taxon>Foveavirus unicanadense</taxon>
    </lineage>
</organism>
<evidence type="ECO:0000256" key="5">
    <source>
        <dbReference type="ARBA" id="ARBA00022844"/>
    </source>
</evidence>
<dbReference type="Pfam" id="PF00286">
    <property type="entry name" value="Flexi_CP"/>
    <property type="match status" value="1"/>
</dbReference>
<dbReference type="GO" id="GO:0005198">
    <property type="term" value="F:structural molecule activity"/>
    <property type="evidence" value="ECO:0007669"/>
    <property type="project" value="InterPro"/>
</dbReference>
<name>K4MQK1_9VIRU</name>
<reference evidence="8 9" key="1">
    <citation type="journal article" date="2013" name="Arch. Virol.">
        <title>Rubus canadensis virus 1, a novel betaflexivirus identified in blackberry.</title>
        <authorList>
            <person name="Abou Ghanem-Sabanadzovic N."/>
            <person name="Tzanetakis I.E."/>
            <person name="Sabanadzovic S."/>
        </authorList>
    </citation>
    <scope>NUCLEOTIDE SEQUENCE [LARGE SCALE GENOMIC DNA]</scope>
    <source>
        <strain evidence="8">BM-01</strain>
    </source>
</reference>
<keyword evidence="3" id="KW-1139">Helical capsid protein</keyword>
<dbReference type="PROSITE" id="PS00418">
    <property type="entry name" value="POTEX_CARLAVIRUS_COAT"/>
    <property type="match status" value="1"/>
</dbReference>
<dbReference type="GO" id="GO:0019029">
    <property type="term" value="C:helical viral capsid"/>
    <property type="evidence" value="ECO:0007669"/>
    <property type="project" value="UniProtKB-KW"/>
</dbReference>
<evidence type="ECO:0000259" key="7">
    <source>
        <dbReference type="PROSITE" id="PS00418"/>
    </source>
</evidence>
<evidence type="ECO:0000313" key="8">
    <source>
        <dbReference type="EMBL" id="AFV31421.1"/>
    </source>
</evidence>
<sequence length="261" mass="28507">MTSEKLRDLEKKLSELATDSNERAGLEKDLKAEKAAIAAGSVSSDKKKAARIKQKFSGSSITSIPTNKMLREIKISTEVRNVCSLSNAELIAAEFVELGIPEDKLAEAAWDLALHCADVGSSELTELAGTCTFAPNVTRSDMGAVVKSICTLRQFCSLYAKIVWNIMITCDRPPANFLKRNHKWETRFAAFDFFDAVLNPAALEPEGDFRRPNNEEITAAETVKRIAINRQEVKKGNAATSSLEVTGGRMGPVAVLAIKDK</sequence>
<evidence type="ECO:0000256" key="4">
    <source>
        <dbReference type="ARBA" id="ARBA00022561"/>
    </source>
</evidence>
<keyword evidence="5" id="KW-0946">Virion</keyword>
<dbReference type="EMBL" id="JX277553">
    <property type="protein sequence ID" value="AFV31421.1"/>
    <property type="molecule type" value="Genomic_RNA"/>
</dbReference>
<dbReference type="RefSeq" id="YP_006905865.1">
    <property type="nucleotide sequence ID" value="NC_019025.1"/>
</dbReference>
<comment type="subcellular location">
    <subcellularLocation>
        <location evidence="1">Virion</location>
    </subcellularLocation>
</comment>
<feature type="domain" description="Potexviruses and carlaviruses coat protein" evidence="7">
    <location>
        <begin position="187"/>
        <end position="202"/>
    </location>
</feature>
<dbReference type="OrthoDB" id="15901at10239"/>
<protein>
    <recommendedName>
        <fullName evidence="2">Capsid protein</fullName>
    </recommendedName>
    <alternativeName>
        <fullName evidence="6">Coat protein</fullName>
    </alternativeName>
</protein>